<protein>
    <submittedName>
        <fullName evidence="2">Putative oxidoreductase</fullName>
    </submittedName>
</protein>
<dbReference type="InterPro" id="IPR002347">
    <property type="entry name" value="SDR_fam"/>
</dbReference>
<dbReference type="InterPro" id="IPR036291">
    <property type="entry name" value="NAD(P)-bd_dom_sf"/>
</dbReference>
<dbReference type="PANTHER" id="PTHR43943">
    <property type="entry name" value="DEHYDROGENASE/REDUCTASE (SDR FAMILY) MEMBER 4"/>
    <property type="match status" value="1"/>
</dbReference>
<reference evidence="2" key="1">
    <citation type="submission" date="2014-06" db="EMBL/GenBank/DDBJ databases">
        <title>Key roles for freshwater Actinobacteria revealed by deep metagenomic sequencing.</title>
        <authorList>
            <person name="Ghai R."/>
            <person name="Mizuno C.M."/>
            <person name="Picazo A."/>
            <person name="Camacho A."/>
            <person name="Rodriguez-Valera F."/>
        </authorList>
    </citation>
    <scope>NUCLEOTIDE SEQUENCE</scope>
</reference>
<name>A0A094R3X9_9ZZZZ</name>
<comment type="caution">
    <text evidence="2">The sequence shown here is derived from an EMBL/GenBank/DDBJ whole genome shotgun (WGS) entry which is preliminary data.</text>
</comment>
<accession>A0A094R3X9</accession>
<dbReference type="AlphaFoldDB" id="A0A094R3X9"/>
<dbReference type="Gene3D" id="3.40.50.720">
    <property type="entry name" value="NAD(P)-binding Rossmann-like Domain"/>
    <property type="match status" value="1"/>
</dbReference>
<dbReference type="SUPFAM" id="SSF51735">
    <property type="entry name" value="NAD(P)-binding Rossmann-fold domains"/>
    <property type="match status" value="1"/>
</dbReference>
<dbReference type="Pfam" id="PF13561">
    <property type="entry name" value="adh_short_C2"/>
    <property type="match status" value="1"/>
</dbReference>
<sequence>MEVSLKGKVALVTGASRGIGLAIAKTFAESGASVMMVSRKIDESAMEGIEGEVAIRPANVGDPTAATDVVRETISKFGRLDILVNNAATNPYYGPTMGVDEGRYDKTFQINLKAPLQWTQAAYEAAFKENPGVIINIASVGGLRTDGGGLGVYNLTKAALIHFTRQLASEIGPNRVIGIAPGLVKTDFAGFLVENFGDKIAATVPLKRLGEPEDIANFATFLASDSASWITGETYVIDGGAGLNTSNAG</sequence>
<dbReference type="EMBL" id="JNSL01000002">
    <property type="protein sequence ID" value="KGA21731.1"/>
    <property type="molecule type" value="Genomic_DNA"/>
</dbReference>
<dbReference type="PRINTS" id="PR00081">
    <property type="entry name" value="GDHRDH"/>
</dbReference>
<dbReference type="FunFam" id="3.40.50.720:FF:000084">
    <property type="entry name" value="Short-chain dehydrogenase reductase"/>
    <property type="match status" value="1"/>
</dbReference>
<evidence type="ECO:0000256" key="1">
    <source>
        <dbReference type="ARBA" id="ARBA00006484"/>
    </source>
</evidence>
<evidence type="ECO:0000313" key="2">
    <source>
        <dbReference type="EMBL" id="KGA21731.1"/>
    </source>
</evidence>
<proteinExistence type="inferred from homology"/>
<gene>
    <name evidence="2" type="ORF">GM51_0845</name>
</gene>
<dbReference type="PRINTS" id="PR00080">
    <property type="entry name" value="SDRFAMILY"/>
</dbReference>
<organism evidence="2">
    <name type="scientific">freshwater metagenome</name>
    <dbReference type="NCBI Taxonomy" id="449393"/>
    <lineage>
        <taxon>unclassified sequences</taxon>
        <taxon>metagenomes</taxon>
        <taxon>ecological metagenomes</taxon>
    </lineage>
</organism>
<comment type="similarity">
    <text evidence="1">Belongs to the short-chain dehydrogenases/reductases (SDR) family.</text>
</comment>
<dbReference type="NCBIfam" id="NF005559">
    <property type="entry name" value="PRK07231.1"/>
    <property type="match status" value="1"/>
</dbReference>
<dbReference type="PANTHER" id="PTHR43943:SF2">
    <property type="entry name" value="DEHYDROGENASE_REDUCTASE 4"/>
    <property type="match status" value="1"/>
</dbReference>
<dbReference type="CDD" id="cd05233">
    <property type="entry name" value="SDR_c"/>
    <property type="match status" value="1"/>
</dbReference>